<feature type="compositionally biased region" description="Polar residues" evidence="1">
    <location>
        <begin position="42"/>
        <end position="61"/>
    </location>
</feature>
<proteinExistence type="predicted"/>
<name>A0A8H7NKU9_BIOOC</name>
<dbReference type="EMBL" id="JADCTT010000002">
    <property type="protein sequence ID" value="KAF9757548.1"/>
    <property type="molecule type" value="Genomic_DNA"/>
</dbReference>
<evidence type="ECO:0000256" key="1">
    <source>
        <dbReference type="SAM" id="MobiDB-lite"/>
    </source>
</evidence>
<protein>
    <submittedName>
        <fullName evidence="2">Uncharacterized protein</fullName>
    </submittedName>
</protein>
<sequence>MNSKKMAYGVLAAIEIVSHFGQRQQKQDNKNLAPLTSRRKNNLSSREYNQVQNENVPTKGL</sequence>
<dbReference type="Proteomes" id="UP000616885">
    <property type="component" value="Unassembled WGS sequence"/>
</dbReference>
<comment type="caution">
    <text evidence="2">The sequence shown here is derived from an EMBL/GenBank/DDBJ whole genome shotgun (WGS) entry which is preliminary data.</text>
</comment>
<evidence type="ECO:0000313" key="3">
    <source>
        <dbReference type="Proteomes" id="UP000616885"/>
    </source>
</evidence>
<gene>
    <name evidence="2" type="ORF">IM811_008492</name>
</gene>
<feature type="region of interest" description="Disordered" evidence="1">
    <location>
        <begin position="21"/>
        <end position="61"/>
    </location>
</feature>
<dbReference type="AlphaFoldDB" id="A0A8H7NKU9"/>
<organism evidence="2 3">
    <name type="scientific">Bionectria ochroleuca</name>
    <name type="common">Gliocladium roseum</name>
    <dbReference type="NCBI Taxonomy" id="29856"/>
    <lineage>
        <taxon>Eukaryota</taxon>
        <taxon>Fungi</taxon>
        <taxon>Dikarya</taxon>
        <taxon>Ascomycota</taxon>
        <taxon>Pezizomycotina</taxon>
        <taxon>Sordariomycetes</taxon>
        <taxon>Hypocreomycetidae</taxon>
        <taxon>Hypocreales</taxon>
        <taxon>Bionectriaceae</taxon>
        <taxon>Clonostachys</taxon>
    </lineage>
</organism>
<reference evidence="2" key="1">
    <citation type="submission" date="2020-10" db="EMBL/GenBank/DDBJ databases">
        <title>High-Quality Genome Resource of Clonostachys rosea strain S41 by Oxford Nanopore Long-Read Sequencing.</title>
        <authorList>
            <person name="Wang H."/>
        </authorList>
    </citation>
    <scope>NUCLEOTIDE SEQUENCE</scope>
    <source>
        <strain evidence="2">S41</strain>
    </source>
</reference>
<evidence type="ECO:0000313" key="2">
    <source>
        <dbReference type="EMBL" id="KAF9757548.1"/>
    </source>
</evidence>
<accession>A0A8H7NKU9</accession>